<evidence type="ECO:0000256" key="3">
    <source>
        <dbReference type="RuleBase" id="RU003457"/>
    </source>
</evidence>
<evidence type="ECO:0000259" key="5">
    <source>
        <dbReference type="Pfam" id="PF05726"/>
    </source>
</evidence>
<feature type="domain" description="Pirin N-terminal" evidence="4">
    <location>
        <begin position="39"/>
        <end position="113"/>
    </location>
</feature>
<dbReference type="Pfam" id="PF02678">
    <property type="entry name" value="Pirin"/>
    <property type="match status" value="1"/>
</dbReference>
<gene>
    <name evidence="6" type="ORF">SAMN04487965_0268</name>
</gene>
<dbReference type="InterPro" id="IPR012093">
    <property type="entry name" value="Pirin"/>
</dbReference>
<dbReference type="STRING" id="494016.SAMN04487965_0268"/>
<keyword evidence="2" id="KW-0479">Metal-binding</keyword>
<reference evidence="7" key="1">
    <citation type="submission" date="2016-11" db="EMBL/GenBank/DDBJ databases">
        <authorList>
            <person name="Varghese N."/>
            <person name="Submissions S."/>
        </authorList>
    </citation>
    <scope>NUCLEOTIDE SEQUENCE [LARGE SCALE GENOMIC DNA]</scope>
    <source>
        <strain evidence="7">CGMCC 1.7063</strain>
    </source>
</reference>
<evidence type="ECO:0000256" key="2">
    <source>
        <dbReference type="PIRSR" id="PIRSR006232-1"/>
    </source>
</evidence>
<evidence type="ECO:0000259" key="4">
    <source>
        <dbReference type="Pfam" id="PF02678"/>
    </source>
</evidence>
<dbReference type="InterPro" id="IPR011051">
    <property type="entry name" value="RmlC_Cupin_sf"/>
</dbReference>
<feature type="domain" description="Pirin C-terminal" evidence="5">
    <location>
        <begin position="167"/>
        <end position="272"/>
    </location>
</feature>
<protein>
    <recommendedName>
        <fullName evidence="8">Pirin</fullName>
    </recommendedName>
</protein>
<dbReference type="PANTHER" id="PTHR13903">
    <property type="entry name" value="PIRIN-RELATED"/>
    <property type="match status" value="1"/>
</dbReference>
<evidence type="ECO:0000313" key="7">
    <source>
        <dbReference type="Proteomes" id="UP000184170"/>
    </source>
</evidence>
<proteinExistence type="inferred from homology"/>
<dbReference type="InterPro" id="IPR008778">
    <property type="entry name" value="Pirin_C_dom"/>
</dbReference>
<dbReference type="OrthoDB" id="9780903at2"/>
<evidence type="ECO:0000313" key="6">
    <source>
        <dbReference type="EMBL" id="SHE61116.1"/>
    </source>
</evidence>
<dbReference type="RefSeq" id="WP_073270707.1">
    <property type="nucleotide sequence ID" value="NZ_FQVA01000001.1"/>
</dbReference>
<accession>A0A1M4UWK8</accession>
<dbReference type="Pfam" id="PF05726">
    <property type="entry name" value="Pirin_C"/>
    <property type="match status" value="1"/>
</dbReference>
<organism evidence="6 7">
    <name type="scientific">Microbulbifer donghaiensis</name>
    <dbReference type="NCBI Taxonomy" id="494016"/>
    <lineage>
        <taxon>Bacteria</taxon>
        <taxon>Pseudomonadati</taxon>
        <taxon>Pseudomonadota</taxon>
        <taxon>Gammaproteobacteria</taxon>
        <taxon>Cellvibrionales</taxon>
        <taxon>Microbulbiferaceae</taxon>
        <taxon>Microbulbifer</taxon>
    </lineage>
</organism>
<keyword evidence="2" id="KW-0408">Iron</keyword>
<sequence length="274" mass="29007">MNAIAHLHRESRGNHFRARSLRSADPALIDPFLGIDHARISAPTFPAHPHAGFSAVSYVFADSETGIANRDSLGNRNLILPGGLHWMAAGRGVVHEEVPVEIGKAAHMLQIFINLPREAQSAEPFTMNLPPQDVPEVHLSGARIRNPLGSFGEKASPISPPTDVSLFDISLEEGVSLTLPVGAGQNAFVMPIDGNAVVDGHHLGGNDLTALLSPAKLEASEIGILAGESGFRAVLFAGRPLRLPVYWRGPMAMASTAALDAATAAYQRGDFGTI</sequence>
<keyword evidence="7" id="KW-1185">Reference proteome</keyword>
<dbReference type="InterPro" id="IPR014710">
    <property type="entry name" value="RmlC-like_jellyroll"/>
</dbReference>
<feature type="binding site" evidence="2">
    <location>
        <position position="97"/>
    </location>
    <ligand>
        <name>Fe cation</name>
        <dbReference type="ChEBI" id="CHEBI:24875"/>
    </ligand>
</feature>
<dbReference type="PIRSF" id="PIRSF006232">
    <property type="entry name" value="Pirin"/>
    <property type="match status" value="1"/>
</dbReference>
<dbReference type="Gene3D" id="2.60.120.10">
    <property type="entry name" value="Jelly Rolls"/>
    <property type="match status" value="2"/>
</dbReference>
<feature type="binding site" evidence="2">
    <location>
        <position position="48"/>
    </location>
    <ligand>
        <name>Fe cation</name>
        <dbReference type="ChEBI" id="CHEBI:24875"/>
    </ligand>
</feature>
<comment type="similarity">
    <text evidence="1 3">Belongs to the pirin family.</text>
</comment>
<dbReference type="InterPro" id="IPR003829">
    <property type="entry name" value="Pirin_N_dom"/>
</dbReference>
<evidence type="ECO:0008006" key="8">
    <source>
        <dbReference type="Google" id="ProtNLM"/>
    </source>
</evidence>
<name>A0A1M4UWK8_9GAMM</name>
<dbReference type="CDD" id="cd02247">
    <property type="entry name" value="cupin_pirin_C"/>
    <property type="match status" value="1"/>
</dbReference>
<feature type="binding site" evidence="2">
    <location>
        <position position="95"/>
    </location>
    <ligand>
        <name>Fe cation</name>
        <dbReference type="ChEBI" id="CHEBI:24875"/>
    </ligand>
</feature>
<dbReference type="Proteomes" id="UP000184170">
    <property type="component" value="Unassembled WGS sequence"/>
</dbReference>
<dbReference type="SUPFAM" id="SSF51182">
    <property type="entry name" value="RmlC-like cupins"/>
    <property type="match status" value="1"/>
</dbReference>
<dbReference type="EMBL" id="FQVA01000001">
    <property type="protein sequence ID" value="SHE61116.1"/>
    <property type="molecule type" value="Genomic_DNA"/>
</dbReference>
<evidence type="ECO:0000256" key="1">
    <source>
        <dbReference type="ARBA" id="ARBA00008416"/>
    </source>
</evidence>
<comment type="cofactor">
    <cofactor evidence="2">
        <name>Fe cation</name>
        <dbReference type="ChEBI" id="CHEBI:24875"/>
    </cofactor>
    <text evidence="2">Binds 1 Fe cation per subunit.</text>
</comment>
<feature type="binding site" evidence="2">
    <location>
        <position position="50"/>
    </location>
    <ligand>
        <name>Fe cation</name>
        <dbReference type="ChEBI" id="CHEBI:24875"/>
    </ligand>
</feature>
<dbReference type="GO" id="GO:0046872">
    <property type="term" value="F:metal ion binding"/>
    <property type="evidence" value="ECO:0007669"/>
    <property type="project" value="UniProtKB-KW"/>
</dbReference>
<dbReference type="AlphaFoldDB" id="A0A1M4UWK8"/>
<dbReference type="PANTHER" id="PTHR13903:SF8">
    <property type="entry name" value="PIRIN"/>
    <property type="match status" value="1"/>
</dbReference>